<sequence>MSFTFLAQIPNTPDDGSPTVWRDDESGDLIVQGYVGSEEDYWMADAAGSTPGHHHGPDTIPGHEAIVRVPASIIPALREALT</sequence>
<gene>
    <name evidence="2" type="ORF">GCM10009839_45950</name>
</gene>
<dbReference type="Proteomes" id="UP001500751">
    <property type="component" value="Unassembled WGS sequence"/>
</dbReference>
<dbReference type="RefSeq" id="WP_344667695.1">
    <property type="nucleotide sequence ID" value="NZ_BAAAQN010000027.1"/>
</dbReference>
<protein>
    <submittedName>
        <fullName evidence="2">Uncharacterized protein</fullName>
    </submittedName>
</protein>
<feature type="region of interest" description="Disordered" evidence="1">
    <location>
        <begin position="1"/>
        <end position="24"/>
    </location>
</feature>
<comment type="caution">
    <text evidence="2">The sequence shown here is derived from an EMBL/GenBank/DDBJ whole genome shotgun (WGS) entry which is preliminary data.</text>
</comment>
<dbReference type="EMBL" id="BAAAQN010000027">
    <property type="protein sequence ID" value="GAA2039008.1"/>
    <property type="molecule type" value="Genomic_DNA"/>
</dbReference>
<feature type="compositionally biased region" description="Polar residues" evidence="1">
    <location>
        <begin position="1"/>
        <end position="11"/>
    </location>
</feature>
<keyword evidence="3" id="KW-1185">Reference proteome</keyword>
<evidence type="ECO:0000256" key="1">
    <source>
        <dbReference type="SAM" id="MobiDB-lite"/>
    </source>
</evidence>
<name>A0ABP5G4M3_9ACTN</name>
<evidence type="ECO:0000313" key="2">
    <source>
        <dbReference type="EMBL" id="GAA2039008.1"/>
    </source>
</evidence>
<reference evidence="3" key="1">
    <citation type="journal article" date="2019" name="Int. J. Syst. Evol. Microbiol.">
        <title>The Global Catalogue of Microorganisms (GCM) 10K type strain sequencing project: providing services to taxonomists for standard genome sequencing and annotation.</title>
        <authorList>
            <consortium name="The Broad Institute Genomics Platform"/>
            <consortium name="The Broad Institute Genome Sequencing Center for Infectious Disease"/>
            <person name="Wu L."/>
            <person name="Ma J."/>
        </authorList>
    </citation>
    <scope>NUCLEOTIDE SEQUENCE [LARGE SCALE GENOMIC DNA]</scope>
    <source>
        <strain evidence="3">JCM 16014</strain>
    </source>
</reference>
<organism evidence="2 3">
    <name type="scientific">Catenulispora yoronensis</name>
    <dbReference type="NCBI Taxonomy" id="450799"/>
    <lineage>
        <taxon>Bacteria</taxon>
        <taxon>Bacillati</taxon>
        <taxon>Actinomycetota</taxon>
        <taxon>Actinomycetes</taxon>
        <taxon>Catenulisporales</taxon>
        <taxon>Catenulisporaceae</taxon>
        <taxon>Catenulispora</taxon>
    </lineage>
</organism>
<accession>A0ABP5G4M3</accession>
<evidence type="ECO:0000313" key="3">
    <source>
        <dbReference type="Proteomes" id="UP001500751"/>
    </source>
</evidence>
<proteinExistence type="predicted"/>